<dbReference type="GO" id="GO:0016788">
    <property type="term" value="F:hydrolase activity, acting on ester bonds"/>
    <property type="evidence" value="ECO:0007669"/>
    <property type="project" value="InterPro"/>
</dbReference>
<keyword evidence="2" id="KW-0378">Hydrolase</keyword>
<dbReference type="Proteomes" id="UP000027661">
    <property type="component" value="Unassembled WGS sequence"/>
</dbReference>
<dbReference type="InterPro" id="IPR001130">
    <property type="entry name" value="TatD-like"/>
</dbReference>
<gene>
    <name evidence="4" type="ORF">M099_3752</name>
</gene>
<evidence type="ECO:0000256" key="2">
    <source>
        <dbReference type="ARBA" id="ARBA00022801"/>
    </source>
</evidence>
<dbReference type="RefSeq" id="WP_005646230.1">
    <property type="nucleotide sequence ID" value="NZ_JNHM01000130.1"/>
</dbReference>
<name>A0A069S5X5_PHOVU</name>
<organism evidence="4 5">
    <name type="scientific">Phocaeicola vulgatus str. 3975 RP4</name>
    <dbReference type="NCBI Taxonomy" id="1339352"/>
    <lineage>
        <taxon>Bacteria</taxon>
        <taxon>Pseudomonadati</taxon>
        <taxon>Bacteroidota</taxon>
        <taxon>Bacteroidia</taxon>
        <taxon>Bacteroidales</taxon>
        <taxon>Bacteroidaceae</taxon>
        <taxon>Phocaeicola</taxon>
    </lineage>
</organism>
<reference evidence="4 5" key="1">
    <citation type="submission" date="2014-04" db="EMBL/GenBank/DDBJ databases">
        <authorList>
            <person name="Sears C."/>
            <person name="Carroll K."/>
            <person name="Sack B.R."/>
            <person name="Qadri F."/>
            <person name="Myers L.L."/>
            <person name="Chung G.-T."/>
            <person name="Escheverria P."/>
            <person name="Fraser C.M."/>
            <person name="Sadzewicz L."/>
            <person name="Shefchek K.A."/>
            <person name="Tallon L."/>
            <person name="Das S.P."/>
            <person name="Daugherty S."/>
            <person name="Mongodin E.F."/>
        </authorList>
    </citation>
    <scope>NUCLEOTIDE SEQUENCE [LARGE SCALE GENOMIC DNA]</scope>
    <source>
        <strain evidence="4 5">3975 RP4</strain>
    </source>
</reference>
<evidence type="ECO:0000256" key="1">
    <source>
        <dbReference type="ARBA" id="ARBA00009275"/>
    </source>
</evidence>
<feature type="binding site" evidence="3">
    <location>
        <position position="122"/>
    </location>
    <ligand>
        <name>a divalent metal cation</name>
        <dbReference type="ChEBI" id="CHEBI:60240"/>
        <label>2</label>
    </ligand>
</feature>
<protein>
    <submittedName>
        <fullName evidence="4">TatD related DNase family protein</fullName>
    </submittedName>
</protein>
<dbReference type="PANTHER" id="PTHR46124:SF2">
    <property type="entry name" value="D-AMINOACYL-TRNA DEACYLASE"/>
    <property type="match status" value="1"/>
</dbReference>
<dbReference type="InterPro" id="IPR018228">
    <property type="entry name" value="DNase_TatD-rel_CS"/>
</dbReference>
<proteinExistence type="inferred from homology"/>
<dbReference type="GO" id="GO:0046872">
    <property type="term" value="F:metal ion binding"/>
    <property type="evidence" value="ECO:0007669"/>
    <property type="project" value="UniProtKB-KW"/>
</dbReference>
<evidence type="ECO:0000313" key="5">
    <source>
        <dbReference type="Proteomes" id="UP000027661"/>
    </source>
</evidence>
<comment type="similarity">
    <text evidence="1">Belongs to the metallo-dependent hydrolases superfamily. TatD-type hydrolase family.</text>
</comment>
<dbReference type="PROSITE" id="PS01137">
    <property type="entry name" value="TATD_1"/>
    <property type="match status" value="1"/>
</dbReference>
<dbReference type="PATRIC" id="fig|1339352.3.peg.3527"/>
<dbReference type="Pfam" id="PF01026">
    <property type="entry name" value="TatD_DNase"/>
    <property type="match status" value="1"/>
</dbReference>
<dbReference type="SUPFAM" id="SSF51556">
    <property type="entry name" value="Metallo-dependent hydrolases"/>
    <property type="match status" value="1"/>
</dbReference>
<accession>A0A069S5X5</accession>
<dbReference type="Gene3D" id="3.20.20.140">
    <property type="entry name" value="Metal-dependent hydrolases"/>
    <property type="match status" value="1"/>
</dbReference>
<sequence length="229" mass="26528">MIIDTHCHFDMMPNPEQYLKQQEVKKNISIGMTNLPSHFLLGYEHVRQYKFSRLALGFHPLYASENKNELRLFSQCLDKTSYIGEIGLDFSNEGLKTKDDQVFVLEKVLQLLSKKNKIVSVHSRRAEKVLFEMLITYGIKNVIFHWYSGPLSLIPKIVEHGYYFSVNEKMTKTNSGIEIIKRIPRNLILTETDAPFNKVCSISNTLTNIGLGESVIYDNFSRLIYTIKR</sequence>
<feature type="binding site" evidence="3">
    <location>
        <position position="145"/>
    </location>
    <ligand>
        <name>a divalent metal cation</name>
        <dbReference type="ChEBI" id="CHEBI:60240"/>
        <label>2</label>
    </ligand>
</feature>
<dbReference type="PIRSF" id="PIRSF005902">
    <property type="entry name" value="DNase_TatD"/>
    <property type="match status" value="1"/>
</dbReference>
<feature type="binding site" evidence="3">
    <location>
        <position position="6"/>
    </location>
    <ligand>
        <name>a divalent metal cation</name>
        <dbReference type="ChEBI" id="CHEBI:60240"/>
        <label>1</label>
    </ligand>
</feature>
<keyword evidence="3" id="KW-0479">Metal-binding</keyword>
<comment type="caution">
    <text evidence="4">The sequence shown here is derived from an EMBL/GenBank/DDBJ whole genome shotgun (WGS) entry which is preliminary data.</text>
</comment>
<evidence type="ECO:0000313" key="4">
    <source>
        <dbReference type="EMBL" id="KDS46037.1"/>
    </source>
</evidence>
<dbReference type="GeneID" id="93406891"/>
<evidence type="ECO:0000256" key="3">
    <source>
        <dbReference type="PIRSR" id="PIRSR005902-1"/>
    </source>
</evidence>
<dbReference type="EMBL" id="JNHM01000130">
    <property type="protein sequence ID" value="KDS46037.1"/>
    <property type="molecule type" value="Genomic_DNA"/>
</dbReference>
<dbReference type="InterPro" id="IPR032466">
    <property type="entry name" value="Metal_Hydrolase"/>
</dbReference>
<feature type="binding site" evidence="3">
    <location>
        <position position="193"/>
    </location>
    <ligand>
        <name>a divalent metal cation</name>
        <dbReference type="ChEBI" id="CHEBI:60240"/>
        <label>1</label>
    </ligand>
</feature>
<feature type="binding site" evidence="3">
    <location>
        <position position="8"/>
    </location>
    <ligand>
        <name>a divalent metal cation</name>
        <dbReference type="ChEBI" id="CHEBI:60240"/>
        <label>1</label>
    </ligand>
</feature>
<dbReference type="AlphaFoldDB" id="A0A069S5X5"/>
<dbReference type="PANTHER" id="PTHR46124">
    <property type="entry name" value="D-AMINOACYL-TRNA DEACYLASE"/>
    <property type="match status" value="1"/>
</dbReference>
<feature type="binding site" evidence="3">
    <location>
        <position position="85"/>
    </location>
    <ligand>
        <name>a divalent metal cation</name>
        <dbReference type="ChEBI" id="CHEBI:60240"/>
        <label>1</label>
    </ligand>
</feature>